<dbReference type="EMBL" id="ML994626">
    <property type="protein sequence ID" value="KAF2187623.1"/>
    <property type="molecule type" value="Genomic_DNA"/>
</dbReference>
<evidence type="ECO:0000313" key="3">
    <source>
        <dbReference type="Proteomes" id="UP000800200"/>
    </source>
</evidence>
<gene>
    <name evidence="2" type="ORF">K469DRAFT_704537</name>
</gene>
<dbReference type="Proteomes" id="UP000800200">
    <property type="component" value="Unassembled WGS sequence"/>
</dbReference>
<evidence type="ECO:0000256" key="1">
    <source>
        <dbReference type="SAM" id="MobiDB-lite"/>
    </source>
</evidence>
<protein>
    <submittedName>
        <fullName evidence="2">Uncharacterized protein</fullName>
    </submittedName>
</protein>
<keyword evidence="3" id="KW-1185">Reference proteome</keyword>
<evidence type="ECO:0000313" key="2">
    <source>
        <dbReference type="EMBL" id="KAF2187623.1"/>
    </source>
</evidence>
<reference evidence="2" key="1">
    <citation type="journal article" date="2020" name="Stud. Mycol.">
        <title>101 Dothideomycetes genomes: a test case for predicting lifestyles and emergence of pathogens.</title>
        <authorList>
            <person name="Haridas S."/>
            <person name="Albert R."/>
            <person name="Binder M."/>
            <person name="Bloem J."/>
            <person name="Labutti K."/>
            <person name="Salamov A."/>
            <person name="Andreopoulos B."/>
            <person name="Baker S."/>
            <person name="Barry K."/>
            <person name="Bills G."/>
            <person name="Bluhm B."/>
            <person name="Cannon C."/>
            <person name="Castanera R."/>
            <person name="Culley D."/>
            <person name="Daum C."/>
            <person name="Ezra D."/>
            <person name="Gonzalez J."/>
            <person name="Henrissat B."/>
            <person name="Kuo A."/>
            <person name="Liang C."/>
            <person name="Lipzen A."/>
            <person name="Lutzoni F."/>
            <person name="Magnuson J."/>
            <person name="Mondo S."/>
            <person name="Nolan M."/>
            <person name="Ohm R."/>
            <person name="Pangilinan J."/>
            <person name="Park H.-J."/>
            <person name="Ramirez L."/>
            <person name="Alfaro M."/>
            <person name="Sun H."/>
            <person name="Tritt A."/>
            <person name="Yoshinaga Y."/>
            <person name="Zwiers L.-H."/>
            <person name="Turgeon B."/>
            <person name="Goodwin S."/>
            <person name="Spatafora J."/>
            <person name="Crous P."/>
            <person name="Grigoriev I."/>
        </authorList>
    </citation>
    <scope>NUCLEOTIDE SEQUENCE</scope>
    <source>
        <strain evidence="2">CBS 207.26</strain>
    </source>
</reference>
<feature type="region of interest" description="Disordered" evidence="1">
    <location>
        <begin position="194"/>
        <end position="216"/>
    </location>
</feature>
<sequence>MIPLHAPPADDTNGPATSSQDNIPLLARSRSSSVMALRPASLYPPSPALNPVASSHSPPMMRNLPSPTLGPVSPAPPHANAACLDPVYSTQHPATWVHRKPITQNQNPSPMMSGALPVQRTLTALTQATQTDDVSEREKLVLRRMSSLVGVLEGFDVDGRGRFSFDAEMEDVRSDDGNGRIDCESGWMVERGRSTVRQGDRASKGDGEVSLLVKEV</sequence>
<feature type="region of interest" description="Disordered" evidence="1">
    <location>
        <begin position="1"/>
        <end position="70"/>
    </location>
</feature>
<name>A0A6A6E922_9PEZI</name>
<accession>A0A6A6E922</accession>
<feature type="compositionally biased region" description="Basic and acidic residues" evidence="1">
    <location>
        <begin position="194"/>
        <end position="207"/>
    </location>
</feature>
<organism evidence="2 3">
    <name type="scientific">Zopfia rhizophila CBS 207.26</name>
    <dbReference type="NCBI Taxonomy" id="1314779"/>
    <lineage>
        <taxon>Eukaryota</taxon>
        <taxon>Fungi</taxon>
        <taxon>Dikarya</taxon>
        <taxon>Ascomycota</taxon>
        <taxon>Pezizomycotina</taxon>
        <taxon>Dothideomycetes</taxon>
        <taxon>Dothideomycetes incertae sedis</taxon>
        <taxon>Zopfiaceae</taxon>
        <taxon>Zopfia</taxon>
    </lineage>
</organism>
<proteinExistence type="predicted"/>
<dbReference type="AlphaFoldDB" id="A0A6A6E922"/>